<sequence length="120" mass="13523">MDGWETQRKRGFLKNKRPAPIQGKRNGTSNLKIAPSVSSYSWIFLSGLTDDSTAKDVQSYMQENGVQNSVIEKLRTKQKFISSFKIGVIQESVPTVLTPDFWPVGLYVSEFLNLKNLAPQ</sequence>
<dbReference type="RefSeq" id="XP_028148297.1">
    <property type="nucleotide sequence ID" value="XM_028292496.1"/>
</dbReference>
<dbReference type="InParanoid" id="A0A6P7GQI7"/>
<dbReference type="AlphaFoldDB" id="A0A6P7GQI7"/>
<feature type="region of interest" description="Disordered" evidence="1">
    <location>
        <begin position="1"/>
        <end position="28"/>
    </location>
</feature>
<gene>
    <name evidence="2" type="primary">LOC114341689</name>
</gene>
<protein>
    <submittedName>
        <fullName evidence="2">Uncharacterized protein LOC114341689</fullName>
    </submittedName>
</protein>
<accession>A0A6P7GQI7</accession>
<reference evidence="2" key="1">
    <citation type="submission" date="2025-08" db="UniProtKB">
        <authorList>
            <consortium name="RefSeq"/>
        </authorList>
    </citation>
    <scope>IDENTIFICATION</scope>
    <source>
        <tissue evidence="2">Whole insect</tissue>
    </source>
</reference>
<evidence type="ECO:0000313" key="2">
    <source>
        <dbReference type="RefSeq" id="XP_028148297.1"/>
    </source>
</evidence>
<proteinExistence type="predicted"/>
<evidence type="ECO:0000256" key="1">
    <source>
        <dbReference type="SAM" id="MobiDB-lite"/>
    </source>
</evidence>
<name>A0A6P7GQI7_DIAVI</name>
<organism evidence="2">
    <name type="scientific">Diabrotica virgifera virgifera</name>
    <name type="common">western corn rootworm</name>
    <dbReference type="NCBI Taxonomy" id="50390"/>
    <lineage>
        <taxon>Eukaryota</taxon>
        <taxon>Metazoa</taxon>
        <taxon>Ecdysozoa</taxon>
        <taxon>Arthropoda</taxon>
        <taxon>Hexapoda</taxon>
        <taxon>Insecta</taxon>
        <taxon>Pterygota</taxon>
        <taxon>Neoptera</taxon>
        <taxon>Endopterygota</taxon>
        <taxon>Coleoptera</taxon>
        <taxon>Polyphaga</taxon>
        <taxon>Cucujiformia</taxon>
        <taxon>Chrysomeloidea</taxon>
        <taxon>Chrysomelidae</taxon>
        <taxon>Galerucinae</taxon>
        <taxon>Diabroticina</taxon>
        <taxon>Diabroticites</taxon>
        <taxon>Diabrotica</taxon>
    </lineage>
</organism>